<name>A0A9J5YDX4_SOLCO</name>
<keyword evidence="3" id="KW-1185">Reference proteome</keyword>
<gene>
    <name evidence="2" type="ORF">H5410_039295</name>
</gene>
<protein>
    <submittedName>
        <fullName evidence="2">Uncharacterized protein</fullName>
    </submittedName>
</protein>
<feature type="non-terminal residue" evidence="2">
    <location>
        <position position="1"/>
    </location>
</feature>
<sequence length="259" mass="30770">MSEDNHSTEDVFLEKHFRYVRSIFPHLTFFKDDITRKIISLERHFSEVMNDHGNDPQMNQTENHGEGNRDIQYHVHLIIMTSMSEDNRSTEDVFLVKHFRDSLKNREISEEHETHNVAGSAQKETENYGEGNRDIQYHVHLTIMTSMSEDNRSTEDVFLVKYFSWKDNISRKTFQRNLAILTSMSEDNRSTENVSLEKHFRYVRSIFPHLTFSKDDITRKIISLERHFSEVMNEHGNDPQMDRCVERIIFKNDLGDPRN</sequence>
<proteinExistence type="predicted"/>
<evidence type="ECO:0000313" key="3">
    <source>
        <dbReference type="Proteomes" id="UP000824120"/>
    </source>
</evidence>
<accession>A0A9J5YDX4</accession>
<evidence type="ECO:0000313" key="2">
    <source>
        <dbReference type="EMBL" id="KAG5598063.1"/>
    </source>
</evidence>
<evidence type="ECO:0000256" key="1">
    <source>
        <dbReference type="SAM" id="MobiDB-lite"/>
    </source>
</evidence>
<reference evidence="2 3" key="1">
    <citation type="submission" date="2020-09" db="EMBL/GenBank/DDBJ databases">
        <title>De no assembly of potato wild relative species, Solanum commersonii.</title>
        <authorList>
            <person name="Cho K."/>
        </authorList>
    </citation>
    <scope>NUCLEOTIDE SEQUENCE [LARGE SCALE GENOMIC DNA]</scope>
    <source>
        <strain evidence="2">LZ3.2</strain>
        <tissue evidence="2">Leaf</tissue>
    </source>
</reference>
<dbReference type="AlphaFoldDB" id="A0A9J5YDX4"/>
<comment type="caution">
    <text evidence="2">The sequence shown here is derived from an EMBL/GenBank/DDBJ whole genome shotgun (WGS) entry which is preliminary data.</text>
</comment>
<feature type="region of interest" description="Disordered" evidence="1">
    <location>
        <begin position="109"/>
        <end position="128"/>
    </location>
</feature>
<organism evidence="2 3">
    <name type="scientific">Solanum commersonii</name>
    <name type="common">Commerson's wild potato</name>
    <name type="synonym">Commerson's nightshade</name>
    <dbReference type="NCBI Taxonomy" id="4109"/>
    <lineage>
        <taxon>Eukaryota</taxon>
        <taxon>Viridiplantae</taxon>
        <taxon>Streptophyta</taxon>
        <taxon>Embryophyta</taxon>
        <taxon>Tracheophyta</taxon>
        <taxon>Spermatophyta</taxon>
        <taxon>Magnoliopsida</taxon>
        <taxon>eudicotyledons</taxon>
        <taxon>Gunneridae</taxon>
        <taxon>Pentapetalae</taxon>
        <taxon>asterids</taxon>
        <taxon>lamiids</taxon>
        <taxon>Solanales</taxon>
        <taxon>Solanaceae</taxon>
        <taxon>Solanoideae</taxon>
        <taxon>Solaneae</taxon>
        <taxon>Solanum</taxon>
    </lineage>
</organism>
<dbReference type="EMBL" id="JACXVP010000007">
    <property type="protein sequence ID" value="KAG5598063.1"/>
    <property type="molecule type" value="Genomic_DNA"/>
</dbReference>
<dbReference type="Proteomes" id="UP000824120">
    <property type="component" value="Chromosome 7"/>
</dbReference>
<dbReference type="OrthoDB" id="10498171at2759"/>